<gene>
    <name evidence="3" type="ORF">CEJ86_02065</name>
</gene>
<sequence>MRQAVAILAVGLGFGLIAPAAAQEASPGRYSMQKSETGLARLDTETGEVTLCQEKGGELICRMAADERAAFERELDLLTSRIEALEKAVESGETAAEPALPDDEEIDRAMSIMERMVRKFMGIVKEFEDKGSDSADEGENLPQKT</sequence>
<name>A0A2J0Z917_RHIML</name>
<evidence type="ECO:0000256" key="2">
    <source>
        <dbReference type="SAM" id="SignalP"/>
    </source>
</evidence>
<keyword evidence="1" id="KW-0175">Coiled coil</keyword>
<evidence type="ECO:0000313" key="4">
    <source>
        <dbReference type="Proteomes" id="UP000231987"/>
    </source>
</evidence>
<protein>
    <submittedName>
        <fullName evidence="3">Uncharacterized protein</fullName>
    </submittedName>
</protein>
<feature type="coiled-coil region" evidence="1">
    <location>
        <begin position="68"/>
        <end position="95"/>
    </location>
</feature>
<accession>A0A2J0Z917</accession>
<evidence type="ECO:0000313" key="3">
    <source>
        <dbReference type="EMBL" id="PJR17001.1"/>
    </source>
</evidence>
<proteinExistence type="predicted"/>
<dbReference type="AlphaFoldDB" id="A0A2J0Z917"/>
<reference evidence="3 4" key="1">
    <citation type="submission" date="2017-06" db="EMBL/GenBank/DDBJ databases">
        <title>Ensifer strains isolated from leguminous trees and herbs display diverse denitrification phenotypes with some acting as strong N2O sinks.</title>
        <authorList>
            <person name="Woliy K."/>
            <person name="Mania D."/>
            <person name="Bakken L.R."/>
            <person name="Frostegard A."/>
        </authorList>
    </citation>
    <scope>NUCLEOTIDE SEQUENCE [LARGE SCALE GENOMIC DNA]</scope>
    <source>
        <strain evidence="3 4">AC50a</strain>
    </source>
</reference>
<dbReference type="RefSeq" id="WP_100669655.1">
    <property type="nucleotide sequence ID" value="NZ_CP141212.1"/>
</dbReference>
<evidence type="ECO:0000256" key="1">
    <source>
        <dbReference type="SAM" id="Coils"/>
    </source>
</evidence>
<keyword evidence="2" id="KW-0732">Signal</keyword>
<feature type="signal peptide" evidence="2">
    <location>
        <begin position="1"/>
        <end position="22"/>
    </location>
</feature>
<dbReference type="Proteomes" id="UP000231987">
    <property type="component" value="Unassembled WGS sequence"/>
</dbReference>
<organism evidence="3 4">
    <name type="scientific">Rhizobium meliloti</name>
    <name type="common">Ensifer meliloti</name>
    <name type="synonym">Sinorhizobium meliloti</name>
    <dbReference type="NCBI Taxonomy" id="382"/>
    <lineage>
        <taxon>Bacteria</taxon>
        <taxon>Pseudomonadati</taxon>
        <taxon>Pseudomonadota</taxon>
        <taxon>Alphaproteobacteria</taxon>
        <taxon>Hyphomicrobiales</taxon>
        <taxon>Rhizobiaceae</taxon>
        <taxon>Sinorhizobium/Ensifer group</taxon>
        <taxon>Sinorhizobium</taxon>
    </lineage>
</organism>
<feature type="chain" id="PRO_5014367257" evidence="2">
    <location>
        <begin position="23"/>
        <end position="145"/>
    </location>
</feature>
<dbReference type="EMBL" id="NJGD01000001">
    <property type="protein sequence ID" value="PJR17001.1"/>
    <property type="molecule type" value="Genomic_DNA"/>
</dbReference>
<comment type="caution">
    <text evidence="3">The sequence shown here is derived from an EMBL/GenBank/DDBJ whole genome shotgun (WGS) entry which is preliminary data.</text>
</comment>